<comment type="caution">
    <text evidence="2">The sequence shown here is derived from an EMBL/GenBank/DDBJ whole genome shotgun (WGS) entry which is preliminary data.</text>
</comment>
<evidence type="ECO:0000259" key="1">
    <source>
        <dbReference type="SMART" id="SM00642"/>
    </source>
</evidence>
<dbReference type="Gene3D" id="3.20.20.80">
    <property type="entry name" value="Glycosidases"/>
    <property type="match status" value="2"/>
</dbReference>
<dbReference type="InterPro" id="IPR017853">
    <property type="entry name" value="GH"/>
</dbReference>
<keyword evidence="3" id="KW-1185">Reference proteome</keyword>
<dbReference type="GO" id="GO:0016798">
    <property type="term" value="F:hydrolase activity, acting on glycosyl bonds"/>
    <property type="evidence" value="ECO:0007669"/>
    <property type="project" value="UniProtKB-KW"/>
</dbReference>
<dbReference type="RefSeq" id="WP_109603461.1">
    <property type="nucleotide sequence ID" value="NZ_QGGI01000001.1"/>
</dbReference>
<reference evidence="2 3" key="1">
    <citation type="submission" date="2018-05" db="EMBL/GenBank/DDBJ databases">
        <title>Genomic Encyclopedia of Type Strains, Phase IV (KMG-IV): sequencing the most valuable type-strain genomes for metagenomic binning, comparative biology and taxonomic classification.</title>
        <authorList>
            <person name="Goeker M."/>
        </authorList>
    </citation>
    <scope>NUCLEOTIDE SEQUENCE [LARGE SCALE GENOMIC DNA]</scope>
    <source>
        <strain evidence="2 3">DSM 24906</strain>
    </source>
</reference>
<evidence type="ECO:0000313" key="3">
    <source>
        <dbReference type="Proteomes" id="UP000245921"/>
    </source>
</evidence>
<dbReference type="Pfam" id="PF00128">
    <property type="entry name" value="Alpha-amylase"/>
    <property type="match status" value="2"/>
</dbReference>
<dbReference type="GO" id="GO:0005975">
    <property type="term" value="P:carbohydrate metabolic process"/>
    <property type="evidence" value="ECO:0007669"/>
    <property type="project" value="InterPro"/>
</dbReference>
<keyword evidence="2" id="KW-0378">Hydrolase</keyword>
<dbReference type="EMBL" id="QGGI01000001">
    <property type="protein sequence ID" value="PWJ96461.1"/>
    <property type="molecule type" value="Genomic_DNA"/>
</dbReference>
<sequence length="439" mass="52863">MFIGYHILVKFFYNGDSENDFLPNEYRFCESNSVEGDLKGIIDNFDYIKELGVDLIYLAPIFKSDTTHGYDTVNYFKLATHIFDKNEFKSQKLLHNFINLCHSNDIKVIFDLVLNHVSKFYEMETITQFRPVTENPKTPQENRWQRLFKFWNVEDLETKKFLISVGKYWVEKFNIDGYRLDHAIGLPIEFWSEFYIELKNINKDIILLGEVWDDISDSNDNYKLIKHFKEFDGNTTFTSLFDFYMYDSIIEFFAEDKINNSQFFNRIIKSYSMNNKNFKLTYFMENHDLPRFINICRDYKKFEMVLKFLFTLSGNLMFEYGNEIGIQGDITYKNFHESGRVSMKFKDNHSIKEKYLFDLFKKLVNLRKNNKSLFKGNYILKEDKDVLIFDKVYNEDKFMILVNKNDNYLLEGTYFDELTEEYYEDSFFEKGVYILSYEK</sequence>
<accession>A0AA45C8U8</accession>
<keyword evidence="2" id="KW-0326">Glycosidase</keyword>
<name>A0AA45C8U8_9BACT</name>
<dbReference type="SMART" id="SM00642">
    <property type="entry name" value="Aamy"/>
    <property type="match status" value="1"/>
</dbReference>
<dbReference type="Proteomes" id="UP000245921">
    <property type="component" value="Unassembled WGS sequence"/>
</dbReference>
<organism evidence="2 3">
    <name type="scientific">Oceanotoga teriensis</name>
    <dbReference type="NCBI Taxonomy" id="515440"/>
    <lineage>
        <taxon>Bacteria</taxon>
        <taxon>Thermotogati</taxon>
        <taxon>Thermotogota</taxon>
        <taxon>Thermotogae</taxon>
        <taxon>Petrotogales</taxon>
        <taxon>Petrotogaceae</taxon>
        <taxon>Oceanotoga</taxon>
    </lineage>
</organism>
<feature type="domain" description="Glycosyl hydrolase family 13 catalytic" evidence="1">
    <location>
        <begin position="6"/>
        <end position="367"/>
    </location>
</feature>
<proteinExistence type="predicted"/>
<evidence type="ECO:0000313" key="2">
    <source>
        <dbReference type="EMBL" id="PWJ96461.1"/>
    </source>
</evidence>
<dbReference type="PANTHER" id="PTHR10357">
    <property type="entry name" value="ALPHA-AMYLASE FAMILY MEMBER"/>
    <property type="match status" value="1"/>
</dbReference>
<dbReference type="SUPFAM" id="SSF51445">
    <property type="entry name" value="(Trans)glycosidases"/>
    <property type="match status" value="1"/>
</dbReference>
<dbReference type="InterPro" id="IPR006047">
    <property type="entry name" value="GH13_cat_dom"/>
</dbReference>
<gene>
    <name evidence="2" type="ORF">C7380_10133</name>
</gene>
<dbReference type="AlphaFoldDB" id="A0AA45C8U8"/>
<protein>
    <submittedName>
        <fullName evidence="2">Glycosidase</fullName>
    </submittedName>
</protein>